<feature type="region of interest" description="Disordered" evidence="2">
    <location>
        <begin position="66"/>
        <end position="155"/>
    </location>
</feature>
<name>A0A9C6X5Z2_FRAOC</name>
<evidence type="ECO:0000313" key="3">
    <source>
        <dbReference type="Proteomes" id="UP000504606"/>
    </source>
</evidence>
<evidence type="ECO:0000313" key="4">
    <source>
        <dbReference type="RefSeq" id="XP_052129648.1"/>
    </source>
</evidence>
<evidence type="ECO:0000256" key="1">
    <source>
        <dbReference type="SAM" id="Coils"/>
    </source>
</evidence>
<dbReference type="AlphaFoldDB" id="A0A9C6X5Z2"/>
<proteinExistence type="predicted"/>
<dbReference type="Proteomes" id="UP000504606">
    <property type="component" value="Unplaced"/>
</dbReference>
<feature type="region of interest" description="Disordered" evidence="2">
    <location>
        <begin position="237"/>
        <end position="276"/>
    </location>
</feature>
<feature type="compositionally biased region" description="Basic residues" evidence="2">
    <location>
        <begin position="263"/>
        <end position="276"/>
    </location>
</feature>
<protein>
    <submittedName>
        <fullName evidence="4">Translation initiation factor IF-2-like</fullName>
    </submittedName>
</protein>
<feature type="compositionally biased region" description="Pro residues" evidence="2">
    <location>
        <begin position="22"/>
        <end position="32"/>
    </location>
</feature>
<keyword evidence="3" id="KW-1185">Reference proteome</keyword>
<dbReference type="RefSeq" id="XP_052129648.1">
    <property type="nucleotide sequence ID" value="XM_052273688.1"/>
</dbReference>
<dbReference type="KEGG" id="foc:127750948"/>
<feature type="coiled-coil region" evidence="1">
    <location>
        <begin position="158"/>
        <end position="193"/>
    </location>
</feature>
<dbReference type="GeneID" id="127750948"/>
<evidence type="ECO:0000256" key="2">
    <source>
        <dbReference type="SAM" id="MobiDB-lite"/>
    </source>
</evidence>
<feature type="region of interest" description="Disordered" evidence="2">
    <location>
        <begin position="20"/>
        <end position="53"/>
    </location>
</feature>
<reference evidence="4" key="1">
    <citation type="submission" date="2025-08" db="UniProtKB">
        <authorList>
            <consortium name="RefSeq"/>
        </authorList>
    </citation>
    <scope>IDENTIFICATION</scope>
    <source>
        <tissue evidence="4">Whole organism</tissue>
    </source>
</reference>
<gene>
    <name evidence="4" type="primary">LOC127750948</name>
</gene>
<organism evidence="3 4">
    <name type="scientific">Frankliniella occidentalis</name>
    <name type="common">Western flower thrips</name>
    <name type="synonym">Euthrips occidentalis</name>
    <dbReference type="NCBI Taxonomy" id="133901"/>
    <lineage>
        <taxon>Eukaryota</taxon>
        <taxon>Metazoa</taxon>
        <taxon>Ecdysozoa</taxon>
        <taxon>Arthropoda</taxon>
        <taxon>Hexapoda</taxon>
        <taxon>Insecta</taxon>
        <taxon>Pterygota</taxon>
        <taxon>Neoptera</taxon>
        <taxon>Paraneoptera</taxon>
        <taxon>Thysanoptera</taxon>
        <taxon>Terebrantia</taxon>
        <taxon>Thripoidea</taxon>
        <taxon>Thripidae</taxon>
        <taxon>Frankliniella</taxon>
    </lineage>
</organism>
<keyword evidence="1" id="KW-0175">Coiled coil</keyword>
<feature type="compositionally biased region" description="Low complexity" evidence="2">
    <location>
        <begin position="238"/>
        <end position="255"/>
    </location>
</feature>
<sequence>MWISIEFLSFQRVNLRLMGARPPSPSEVPTPPSDWAAGPSSRPTEAEDEMAKEAGRTFASRVAIVHPQPRIPVHERLGVREEEDPTTTTAARGRGRGRGSYRGRRYISPPQRGPVHSRLGAEGDRQWHGPGLRQAVTARPARATHDPAVPEPKPLISAAAMREAVRRAEAAARRAAKQEAKEATEAVREAAERPVVVVRPEARPRRPIPTPRRPVPAPRGLAAALAEIAPRMAEAHFAAPAAAPAQQADVPQVDAEVPEDPTRRRRTRPANPAPKK</sequence>
<feature type="compositionally biased region" description="Basic residues" evidence="2">
    <location>
        <begin position="93"/>
        <end position="105"/>
    </location>
</feature>
<accession>A0A9C6X5Z2</accession>